<organism evidence="2">
    <name type="scientific">uncultured Acetobacteraceae bacterium</name>
    <dbReference type="NCBI Taxonomy" id="169975"/>
    <lineage>
        <taxon>Bacteria</taxon>
        <taxon>Pseudomonadati</taxon>
        <taxon>Pseudomonadota</taxon>
        <taxon>Alphaproteobacteria</taxon>
        <taxon>Acetobacterales</taxon>
        <taxon>Acetobacteraceae</taxon>
        <taxon>environmental samples</taxon>
    </lineage>
</organism>
<gene>
    <name evidence="2" type="ORF">AVDCRST_MAG04-31</name>
</gene>
<accession>A0A6J4GYR5</accession>
<feature type="region of interest" description="Disordered" evidence="1">
    <location>
        <begin position="1"/>
        <end position="37"/>
    </location>
</feature>
<sequence>GWSLPTYRARPGRAYPHDAAGGGRRLPDAAATSDEGV</sequence>
<proteinExistence type="predicted"/>
<dbReference type="AlphaFoldDB" id="A0A6J4GYR5"/>
<feature type="non-terminal residue" evidence="2">
    <location>
        <position position="1"/>
    </location>
</feature>
<name>A0A6J4GYR5_9PROT</name>
<protein>
    <submittedName>
        <fullName evidence="2">Uncharacterized protein</fullName>
    </submittedName>
</protein>
<evidence type="ECO:0000256" key="1">
    <source>
        <dbReference type="SAM" id="MobiDB-lite"/>
    </source>
</evidence>
<evidence type="ECO:0000313" key="2">
    <source>
        <dbReference type="EMBL" id="CAA9209567.1"/>
    </source>
</evidence>
<dbReference type="EMBL" id="CADCTL010000002">
    <property type="protein sequence ID" value="CAA9209567.1"/>
    <property type="molecule type" value="Genomic_DNA"/>
</dbReference>
<reference evidence="2" key="1">
    <citation type="submission" date="2020-02" db="EMBL/GenBank/DDBJ databases">
        <authorList>
            <person name="Meier V. D."/>
        </authorList>
    </citation>
    <scope>NUCLEOTIDE SEQUENCE</scope>
    <source>
        <strain evidence="2">AVDCRST_MAG04</strain>
    </source>
</reference>